<feature type="domain" description="DUF7344" evidence="1">
    <location>
        <begin position="24"/>
        <end position="91"/>
    </location>
</feature>
<dbReference type="Gene3D" id="1.10.10.10">
    <property type="entry name" value="Winged helix-like DNA-binding domain superfamily/Winged helix DNA-binding domain"/>
    <property type="match status" value="2"/>
</dbReference>
<accession>A0A482Y410</accession>
<comment type="caution">
    <text evidence="2">The sequence shown here is derived from an EMBL/GenBank/DDBJ whole genome shotgun (WGS) entry which is preliminary data.</text>
</comment>
<dbReference type="SUPFAM" id="SSF46785">
    <property type="entry name" value="Winged helix' DNA-binding domain"/>
    <property type="match status" value="1"/>
</dbReference>
<organism evidence="2 3">
    <name type="scientific">Natrinema hispanicum</name>
    <dbReference type="NCBI Taxonomy" id="392421"/>
    <lineage>
        <taxon>Archaea</taxon>
        <taxon>Methanobacteriati</taxon>
        <taxon>Methanobacteriota</taxon>
        <taxon>Stenosarchaea group</taxon>
        <taxon>Halobacteria</taxon>
        <taxon>Halobacteriales</taxon>
        <taxon>Natrialbaceae</taxon>
        <taxon>Natrinema</taxon>
    </lineage>
</organism>
<evidence type="ECO:0000313" key="3">
    <source>
        <dbReference type="Proteomes" id="UP000291097"/>
    </source>
</evidence>
<protein>
    <recommendedName>
        <fullName evidence="1">DUF7344 domain-containing protein</fullName>
    </recommendedName>
</protein>
<dbReference type="Proteomes" id="UP000291097">
    <property type="component" value="Unassembled WGS sequence"/>
</dbReference>
<gene>
    <name evidence="2" type="ORF">BDK88_2569</name>
</gene>
<dbReference type="Pfam" id="PF24035">
    <property type="entry name" value="DUF7344"/>
    <property type="match status" value="2"/>
</dbReference>
<reference evidence="2 3" key="1">
    <citation type="submission" date="2019-02" db="EMBL/GenBank/DDBJ databases">
        <title>Genomic Encyclopedia of Archaeal and Bacterial Type Strains, Phase II (KMG-II): from individual species to whole genera.</title>
        <authorList>
            <person name="Goeker M."/>
        </authorList>
    </citation>
    <scope>NUCLEOTIDE SEQUENCE [LARGE SCALE GENOMIC DNA]</scope>
    <source>
        <strain evidence="2 3">DSM 18328</strain>
    </source>
</reference>
<dbReference type="AlphaFoldDB" id="A0A482Y410"/>
<evidence type="ECO:0000313" key="2">
    <source>
        <dbReference type="EMBL" id="RZV08499.1"/>
    </source>
</evidence>
<dbReference type="InterPro" id="IPR036388">
    <property type="entry name" value="WH-like_DNA-bd_sf"/>
</dbReference>
<dbReference type="OrthoDB" id="192898at2157"/>
<dbReference type="EMBL" id="SHMP01000005">
    <property type="protein sequence ID" value="RZV08499.1"/>
    <property type="molecule type" value="Genomic_DNA"/>
</dbReference>
<evidence type="ECO:0000259" key="1">
    <source>
        <dbReference type="Pfam" id="PF24035"/>
    </source>
</evidence>
<sequence length="209" mass="23064">MTSDAHIGDDITPGPLVNVPAECYEILRHPRRLRVLEILGSRQTRLSLSDLTTALIDRMNSEIPTGQARHDVRISLVHNHLPRLEDAGIIDRTDTGIVLVDEPPVRPTDLSIFLEACEDENAEKLLETLVDPVRMRILSVLEANDRPLSLEQLATQLSACTGGPFCDGDRAAIALHHSHLPAMADVGVISYDHDSKLITRYDDSVSIVQ</sequence>
<proteinExistence type="predicted"/>
<dbReference type="InterPro" id="IPR036390">
    <property type="entry name" value="WH_DNA-bd_sf"/>
</dbReference>
<feature type="domain" description="DUF7344" evidence="1">
    <location>
        <begin position="128"/>
        <end position="198"/>
    </location>
</feature>
<dbReference type="RefSeq" id="WP_130500696.1">
    <property type="nucleotide sequence ID" value="NZ_SHMP01000005.1"/>
</dbReference>
<name>A0A482Y410_9EURY</name>
<dbReference type="InterPro" id="IPR055768">
    <property type="entry name" value="DUF7344"/>
</dbReference>